<dbReference type="Pfam" id="PF00056">
    <property type="entry name" value="Ldh_1_N"/>
    <property type="match status" value="1"/>
</dbReference>
<keyword evidence="2 3" id="KW-0520">NAD</keyword>
<evidence type="ECO:0008006" key="10">
    <source>
        <dbReference type="Google" id="ProtNLM"/>
    </source>
</evidence>
<feature type="binding site" evidence="3">
    <location>
        <position position="97"/>
    </location>
    <ligand>
        <name>NAD(+)</name>
        <dbReference type="ChEBI" id="CHEBI:57540"/>
    </ligand>
</feature>
<dbReference type="PANTHER" id="PTHR43128:SF16">
    <property type="entry name" value="L-LACTATE DEHYDROGENASE"/>
    <property type="match status" value="1"/>
</dbReference>
<feature type="binding site" evidence="3">
    <location>
        <begin position="14"/>
        <end position="19"/>
    </location>
    <ligand>
        <name>NAD(+)</name>
        <dbReference type="ChEBI" id="CHEBI:57540"/>
    </ligand>
</feature>
<evidence type="ECO:0000259" key="6">
    <source>
        <dbReference type="Pfam" id="PF00056"/>
    </source>
</evidence>
<dbReference type="STRING" id="321614.Q0UX88"/>
<dbReference type="InterPro" id="IPR001557">
    <property type="entry name" value="L-lactate/malate_DH"/>
</dbReference>
<dbReference type="PRINTS" id="PR00086">
    <property type="entry name" value="LLDHDRGNASE"/>
</dbReference>
<dbReference type="GO" id="GO:0004459">
    <property type="term" value="F:L-lactate dehydrogenase (NAD+) activity"/>
    <property type="evidence" value="ECO:0000318"/>
    <property type="project" value="GO_Central"/>
</dbReference>
<dbReference type="KEGG" id="pno:SNOG_03626"/>
<evidence type="ECO:0000313" key="9">
    <source>
        <dbReference type="Proteomes" id="UP000001055"/>
    </source>
</evidence>
<dbReference type="Gene3D" id="3.90.110.10">
    <property type="entry name" value="Lactate dehydrogenase/glycoside hydrolase, family 4, C-terminal"/>
    <property type="match status" value="1"/>
</dbReference>
<proteinExistence type="inferred from homology"/>
<feature type="domain" description="Lactate/malate dehydrogenase N-terminal" evidence="6">
    <location>
        <begin position="9"/>
        <end position="103"/>
    </location>
</feature>
<feature type="binding site" evidence="3">
    <location>
        <position position="39"/>
    </location>
    <ligand>
        <name>NAD(+)</name>
        <dbReference type="ChEBI" id="CHEBI:57540"/>
    </ligand>
</feature>
<dbReference type="eggNOG" id="KOG1495">
    <property type="taxonomic scope" value="Eukaryota"/>
</dbReference>
<keyword evidence="5" id="KW-0175">Coiled coil</keyword>
<feature type="domain" description="Lactate/malate dehydrogenase C-terminal" evidence="7">
    <location>
        <begin position="154"/>
        <end position="255"/>
    </location>
</feature>
<keyword evidence="1 4" id="KW-0560">Oxidoreductase</keyword>
<dbReference type="PIRSF" id="PIRSF000102">
    <property type="entry name" value="Lac_mal_DH"/>
    <property type="match status" value="1"/>
</dbReference>
<comment type="similarity">
    <text evidence="4">Belongs to the LDH/MDH superfamily.</text>
</comment>
<dbReference type="Gene3D" id="3.40.50.720">
    <property type="entry name" value="NAD(P)-binding Rossmann-like Domain"/>
    <property type="match status" value="1"/>
</dbReference>
<gene>
    <name evidence="8" type="ORF">SNOG_03626</name>
</gene>
<protein>
    <recommendedName>
        <fullName evidence="10">Lactate/malate dehydrogenase N-terminal domain-containing protein</fullName>
    </recommendedName>
</protein>
<evidence type="ECO:0000259" key="7">
    <source>
        <dbReference type="Pfam" id="PF02866"/>
    </source>
</evidence>
<accession>Q0UX88</accession>
<dbReference type="Proteomes" id="UP000001055">
    <property type="component" value="Unassembled WGS sequence"/>
</dbReference>
<dbReference type="GO" id="GO:0006089">
    <property type="term" value="P:lactate metabolic process"/>
    <property type="evidence" value="ECO:0000318"/>
    <property type="project" value="GO_Central"/>
</dbReference>
<dbReference type="InterPro" id="IPR001236">
    <property type="entry name" value="Lactate/malate_DH_N"/>
</dbReference>
<sequence length="273" mass="28698">MDQPRLKTTIAVIGCGDVGATLAYTLILQSICTEVLLVDPKTSLLDGQVRDLSDATSRSTKVRSGTHQEAGQADIVVITAGAKQKTGESRLSLLTRNLNILSNGAAVGCEPGGYLGVFCEDDEWVAGESGVGYGDEFGFGEVEGGFGGEGGDEFKEEVAMKTRGAAGAIIAAKGCTSYGIGNVAASICRHILFDSRTVRPLSFFQPELGCCLSMPAVLGRRGILKAMPIELDASEKQELETCARGLRAVIEGAEKELSADKELKKALEMDKGT</sequence>
<dbReference type="VEuPathDB" id="FungiDB:JI435_036260"/>
<dbReference type="RefSeq" id="XP_001794181.1">
    <property type="nucleotide sequence ID" value="XM_001794129.1"/>
</dbReference>
<dbReference type="AlphaFoldDB" id="Q0UX88"/>
<evidence type="ECO:0000256" key="1">
    <source>
        <dbReference type="ARBA" id="ARBA00023002"/>
    </source>
</evidence>
<evidence type="ECO:0000256" key="3">
    <source>
        <dbReference type="PIRSR" id="PIRSR000102-3"/>
    </source>
</evidence>
<evidence type="ECO:0000256" key="5">
    <source>
        <dbReference type="SAM" id="Coils"/>
    </source>
</evidence>
<dbReference type="InterPro" id="IPR036291">
    <property type="entry name" value="NAD(P)-bd_dom_sf"/>
</dbReference>
<dbReference type="GeneID" id="5971044"/>
<dbReference type="EMBL" id="CH445329">
    <property type="protein sequence ID" value="EAT88831.2"/>
    <property type="molecule type" value="Genomic_DNA"/>
</dbReference>
<dbReference type="SUPFAM" id="SSF51735">
    <property type="entry name" value="NAD(P)-binding Rossmann-fold domains"/>
    <property type="match status" value="1"/>
</dbReference>
<dbReference type="PANTHER" id="PTHR43128">
    <property type="entry name" value="L-2-HYDROXYCARBOXYLATE DEHYDROGENASE (NAD(P)(+))"/>
    <property type="match status" value="1"/>
</dbReference>
<evidence type="ECO:0000313" key="8">
    <source>
        <dbReference type="EMBL" id="EAT88831.2"/>
    </source>
</evidence>
<dbReference type="GO" id="GO:0042867">
    <property type="term" value="P:pyruvate catabolic process"/>
    <property type="evidence" value="ECO:0000318"/>
    <property type="project" value="GO_Central"/>
</dbReference>
<name>Q0UX88_PHANO</name>
<reference evidence="9" key="1">
    <citation type="journal article" date="2007" name="Plant Cell">
        <title>Dothideomycete-plant interactions illuminated by genome sequencing and EST analysis of the wheat pathogen Stagonospora nodorum.</title>
        <authorList>
            <person name="Hane J.K."/>
            <person name="Lowe R.G."/>
            <person name="Solomon P.S."/>
            <person name="Tan K.C."/>
            <person name="Schoch C.L."/>
            <person name="Spatafora J.W."/>
            <person name="Crous P.W."/>
            <person name="Kodira C."/>
            <person name="Birren B.W."/>
            <person name="Galagan J.E."/>
            <person name="Torriani S.F."/>
            <person name="McDonald B.A."/>
            <person name="Oliver R.P."/>
        </authorList>
    </citation>
    <scope>NUCLEOTIDE SEQUENCE [LARGE SCALE GENOMIC DNA]</scope>
    <source>
        <strain evidence="9">SN15 / ATCC MYA-4574 / FGSC 10173</strain>
    </source>
</reference>
<evidence type="ECO:0000256" key="4">
    <source>
        <dbReference type="RuleBase" id="RU003369"/>
    </source>
</evidence>
<feature type="coiled-coil region" evidence="5">
    <location>
        <begin position="236"/>
        <end position="270"/>
    </location>
</feature>
<evidence type="ECO:0000256" key="2">
    <source>
        <dbReference type="ARBA" id="ARBA00023027"/>
    </source>
</evidence>
<dbReference type="InterPro" id="IPR015955">
    <property type="entry name" value="Lactate_DH/Glyco_Ohase_4_C"/>
</dbReference>
<organism evidence="8 9">
    <name type="scientific">Phaeosphaeria nodorum (strain SN15 / ATCC MYA-4574 / FGSC 10173)</name>
    <name type="common">Glume blotch fungus</name>
    <name type="synonym">Parastagonospora nodorum</name>
    <dbReference type="NCBI Taxonomy" id="321614"/>
    <lineage>
        <taxon>Eukaryota</taxon>
        <taxon>Fungi</taxon>
        <taxon>Dikarya</taxon>
        <taxon>Ascomycota</taxon>
        <taxon>Pezizomycotina</taxon>
        <taxon>Dothideomycetes</taxon>
        <taxon>Pleosporomycetidae</taxon>
        <taxon>Pleosporales</taxon>
        <taxon>Pleosporineae</taxon>
        <taxon>Phaeosphaeriaceae</taxon>
        <taxon>Parastagonospora</taxon>
    </lineage>
</organism>
<dbReference type="InterPro" id="IPR022383">
    <property type="entry name" value="Lactate/malate_DH_C"/>
</dbReference>
<dbReference type="Pfam" id="PF02866">
    <property type="entry name" value="Ldh_1_C"/>
    <property type="match status" value="1"/>
</dbReference>
<dbReference type="SUPFAM" id="SSF56327">
    <property type="entry name" value="LDH C-terminal domain-like"/>
    <property type="match status" value="1"/>
</dbReference>
<dbReference type="HOGENOM" id="CLU_045401_1_2_1"/>
<dbReference type="InParanoid" id="Q0UX88"/>